<name>A0ACB0K0F9_TRIPR</name>
<proteinExistence type="predicted"/>
<gene>
    <name evidence="1" type="ORF">MILVUS5_LOCUS18580</name>
</gene>
<dbReference type="Proteomes" id="UP001177021">
    <property type="component" value="Unassembled WGS sequence"/>
</dbReference>
<keyword evidence="2" id="KW-1185">Reference proteome</keyword>
<accession>A0ACB0K0F9</accession>
<comment type="caution">
    <text evidence="1">The sequence shown here is derived from an EMBL/GenBank/DDBJ whole genome shotgun (WGS) entry which is preliminary data.</text>
</comment>
<evidence type="ECO:0000313" key="1">
    <source>
        <dbReference type="EMBL" id="CAJ2650835.1"/>
    </source>
</evidence>
<reference evidence="1" key="1">
    <citation type="submission" date="2023-10" db="EMBL/GenBank/DDBJ databases">
        <authorList>
            <person name="Rodriguez Cubillos JULIANA M."/>
            <person name="De Vega J."/>
        </authorList>
    </citation>
    <scope>NUCLEOTIDE SEQUENCE</scope>
</reference>
<dbReference type="EMBL" id="CASHSV030000109">
    <property type="protein sequence ID" value="CAJ2650835.1"/>
    <property type="molecule type" value="Genomic_DNA"/>
</dbReference>
<evidence type="ECO:0000313" key="2">
    <source>
        <dbReference type="Proteomes" id="UP001177021"/>
    </source>
</evidence>
<organism evidence="1 2">
    <name type="scientific">Trifolium pratense</name>
    <name type="common">Red clover</name>
    <dbReference type="NCBI Taxonomy" id="57577"/>
    <lineage>
        <taxon>Eukaryota</taxon>
        <taxon>Viridiplantae</taxon>
        <taxon>Streptophyta</taxon>
        <taxon>Embryophyta</taxon>
        <taxon>Tracheophyta</taxon>
        <taxon>Spermatophyta</taxon>
        <taxon>Magnoliopsida</taxon>
        <taxon>eudicotyledons</taxon>
        <taxon>Gunneridae</taxon>
        <taxon>Pentapetalae</taxon>
        <taxon>rosids</taxon>
        <taxon>fabids</taxon>
        <taxon>Fabales</taxon>
        <taxon>Fabaceae</taxon>
        <taxon>Papilionoideae</taxon>
        <taxon>50 kb inversion clade</taxon>
        <taxon>NPAAA clade</taxon>
        <taxon>Hologalegina</taxon>
        <taxon>IRL clade</taxon>
        <taxon>Trifolieae</taxon>
        <taxon>Trifolium</taxon>
    </lineage>
</organism>
<sequence>MAKIVNFVQALIIFLSLIVLAIATREHRLFCSTNNDCQHNKCSANFVPKCIWIICGCQPLKKSCVLLY</sequence>
<protein>
    <submittedName>
        <fullName evidence="1">Uncharacterized protein</fullName>
    </submittedName>
</protein>